<evidence type="ECO:0000313" key="2">
    <source>
        <dbReference type="Proteomes" id="UP001519460"/>
    </source>
</evidence>
<sequence>MTHPNMKMMNFLKNLKNVEERALLMGRLKSLMGETPLESDPHSGTAMADLSDGWGLDDINKSLSWKTKWEKRSQKSLQIS</sequence>
<accession>A0ABD0J9D8</accession>
<proteinExistence type="predicted"/>
<name>A0ABD0J9D8_9CAEN</name>
<comment type="caution">
    <text evidence="1">The sequence shown here is derived from an EMBL/GenBank/DDBJ whole genome shotgun (WGS) entry which is preliminary data.</text>
</comment>
<protein>
    <submittedName>
        <fullName evidence="1">Uncharacterized protein</fullName>
    </submittedName>
</protein>
<dbReference type="EMBL" id="JACVVK020000550">
    <property type="protein sequence ID" value="KAK7466684.1"/>
    <property type="molecule type" value="Genomic_DNA"/>
</dbReference>
<gene>
    <name evidence="1" type="ORF">BaRGS_00037216</name>
</gene>
<dbReference type="Proteomes" id="UP001519460">
    <property type="component" value="Unassembled WGS sequence"/>
</dbReference>
<organism evidence="1 2">
    <name type="scientific">Batillaria attramentaria</name>
    <dbReference type="NCBI Taxonomy" id="370345"/>
    <lineage>
        <taxon>Eukaryota</taxon>
        <taxon>Metazoa</taxon>
        <taxon>Spiralia</taxon>
        <taxon>Lophotrochozoa</taxon>
        <taxon>Mollusca</taxon>
        <taxon>Gastropoda</taxon>
        <taxon>Caenogastropoda</taxon>
        <taxon>Sorbeoconcha</taxon>
        <taxon>Cerithioidea</taxon>
        <taxon>Batillariidae</taxon>
        <taxon>Batillaria</taxon>
    </lineage>
</organism>
<keyword evidence="2" id="KW-1185">Reference proteome</keyword>
<evidence type="ECO:0000313" key="1">
    <source>
        <dbReference type="EMBL" id="KAK7466684.1"/>
    </source>
</evidence>
<reference evidence="1 2" key="1">
    <citation type="journal article" date="2023" name="Sci. Data">
        <title>Genome assembly of the Korean intertidal mud-creeper Batillaria attramentaria.</title>
        <authorList>
            <person name="Patra A.K."/>
            <person name="Ho P.T."/>
            <person name="Jun S."/>
            <person name="Lee S.J."/>
            <person name="Kim Y."/>
            <person name="Won Y.J."/>
        </authorList>
    </citation>
    <scope>NUCLEOTIDE SEQUENCE [LARGE SCALE GENOMIC DNA]</scope>
    <source>
        <strain evidence="1">Wonlab-2016</strain>
    </source>
</reference>
<dbReference type="AlphaFoldDB" id="A0ABD0J9D8"/>